<dbReference type="AlphaFoldDB" id="A0A6L5GUV5"/>
<dbReference type="Gene3D" id="3.10.129.10">
    <property type="entry name" value="Hotdog Thioesterase"/>
    <property type="match status" value="1"/>
</dbReference>
<accession>A0A6L5GUV5</accession>
<proteinExistence type="predicted"/>
<evidence type="ECO:0000313" key="4">
    <source>
        <dbReference type="Proteomes" id="UP000473648"/>
    </source>
</evidence>
<dbReference type="PANTHER" id="PTHR42856:SF1">
    <property type="entry name" value="ACYL-COENZYME A THIOESTERASE PAAI"/>
    <property type="match status" value="1"/>
</dbReference>
<evidence type="ECO:0000256" key="1">
    <source>
        <dbReference type="ARBA" id="ARBA00022801"/>
    </source>
</evidence>
<dbReference type="InterPro" id="IPR029069">
    <property type="entry name" value="HotDog_dom_sf"/>
</dbReference>
<evidence type="ECO:0000259" key="2">
    <source>
        <dbReference type="Pfam" id="PF03061"/>
    </source>
</evidence>
<dbReference type="Pfam" id="PF03061">
    <property type="entry name" value="4HBT"/>
    <property type="match status" value="1"/>
</dbReference>
<dbReference type="NCBIfam" id="TIGR00369">
    <property type="entry name" value="unchar_dom_1"/>
    <property type="match status" value="1"/>
</dbReference>
<dbReference type="GO" id="GO:0016289">
    <property type="term" value="F:acyl-CoA hydrolase activity"/>
    <property type="evidence" value="ECO:0007669"/>
    <property type="project" value="UniProtKB-ARBA"/>
</dbReference>
<protein>
    <submittedName>
        <fullName evidence="3">PaaI family thioesterase</fullName>
    </submittedName>
</protein>
<reference evidence="3" key="1">
    <citation type="journal article" date="2020" name="Appl. Environ. Microbiol.">
        <title>Medium-Chain Fatty Acid Synthesis by 'Candidatus Weimeria bifida' gen. nov., sp. nov., and 'Candidatus Pseudoramibacter fermentans' sp. nov.</title>
        <authorList>
            <person name="Scarborough M.J."/>
            <person name="Myers K.S."/>
            <person name="Donohue T.J."/>
            <person name="Noguera D.R."/>
        </authorList>
    </citation>
    <scope>NUCLEOTIDE SEQUENCE</scope>
    <source>
        <strain evidence="3">EUB1.1</strain>
    </source>
</reference>
<dbReference type="InterPro" id="IPR003736">
    <property type="entry name" value="PAAI_dom"/>
</dbReference>
<name>A0A6L5GUV5_9FIRM</name>
<dbReference type="Proteomes" id="UP000473648">
    <property type="component" value="Unassembled WGS sequence"/>
</dbReference>
<evidence type="ECO:0000313" key="3">
    <source>
        <dbReference type="EMBL" id="MQM73560.1"/>
    </source>
</evidence>
<dbReference type="PANTHER" id="PTHR42856">
    <property type="entry name" value="ACYL-COENZYME A THIOESTERASE PAAI"/>
    <property type="match status" value="1"/>
</dbReference>
<dbReference type="SUPFAM" id="SSF54637">
    <property type="entry name" value="Thioesterase/thiol ester dehydrase-isomerase"/>
    <property type="match status" value="1"/>
</dbReference>
<organism evidence="3 4">
    <name type="scientific">Candidatus Pseudoramibacter fermentans</name>
    <dbReference type="NCBI Taxonomy" id="2594427"/>
    <lineage>
        <taxon>Bacteria</taxon>
        <taxon>Bacillati</taxon>
        <taxon>Bacillota</taxon>
        <taxon>Clostridia</taxon>
        <taxon>Eubacteriales</taxon>
        <taxon>Eubacteriaceae</taxon>
        <taxon>Pseudoramibacter</taxon>
    </lineage>
</organism>
<feature type="domain" description="Thioesterase" evidence="2">
    <location>
        <begin position="58"/>
        <end position="128"/>
    </location>
</feature>
<sequence length="140" mass="15286">MKKPLNSEEKALLFAETKERFAKDRFATKKTECKLLDVAPGYAKCGMPITEDHRNGLGMVMGGAIFTLADFTFAIASNTSQPDTVSLDAHITYLNPSKGHTLYAESECVKAGRRTCSFLIHVTDDLGTKIADVTINGVRV</sequence>
<dbReference type="CDD" id="cd03443">
    <property type="entry name" value="PaaI_thioesterase"/>
    <property type="match status" value="1"/>
</dbReference>
<keyword evidence="4" id="KW-1185">Reference proteome</keyword>
<gene>
    <name evidence="3" type="ORF">FRC53_09145</name>
</gene>
<dbReference type="InterPro" id="IPR052723">
    <property type="entry name" value="Acyl-CoA_thioesterase_PaaI"/>
</dbReference>
<dbReference type="EMBL" id="VOGB01000005">
    <property type="protein sequence ID" value="MQM73560.1"/>
    <property type="molecule type" value="Genomic_DNA"/>
</dbReference>
<dbReference type="InterPro" id="IPR006683">
    <property type="entry name" value="Thioestr_dom"/>
</dbReference>
<keyword evidence="1" id="KW-0378">Hydrolase</keyword>
<comment type="caution">
    <text evidence="3">The sequence shown here is derived from an EMBL/GenBank/DDBJ whole genome shotgun (WGS) entry which is preliminary data.</text>
</comment>